<sequence length="252" mass="28278">MANVKSFMKKVAEQGKAAPPPAAKPEVASTPVRSGTAVAPSKADRRASDISDAIVPCHTRQEFAQEIRYHWNRSRKEFLSIGRYLNRAKEILPHGDFEAMIESDMPFSVETAFRFRAVAEAVDTGRLSLDVLPGAESVAYQIVTMTPDELERAKAQGLIRPDVTRRQLIDFKRSLRPPKDVTPNDRRRQLLADYARLRARMAEIRDELRRDHGIDPEHGDHVRSGRTGVTIDVEAEDIGPEDIGADADDDRR</sequence>
<comment type="caution">
    <text evidence="2">The sequence shown here is derived from an EMBL/GenBank/DDBJ whole genome shotgun (WGS) entry which is preliminary data.</text>
</comment>
<feature type="region of interest" description="Disordered" evidence="1">
    <location>
        <begin position="210"/>
        <end position="252"/>
    </location>
</feature>
<dbReference type="Proteomes" id="UP000324927">
    <property type="component" value="Unassembled WGS sequence"/>
</dbReference>
<dbReference type="OrthoDB" id="7266764at2"/>
<name>A0A5A9GSI5_AZOLI</name>
<feature type="region of interest" description="Disordered" evidence="1">
    <location>
        <begin position="1"/>
        <end position="45"/>
    </location>
</feature>
<gene>
    <name evidence="2" type="ORF">FZ942_11690</name>
</gene>
<reference evidence="2 3" key="1">
    <citation type="submission" date="2019-08" db="EMBL/GenBank/DDBJ databases">
        <authorList>
            <person name="Grouzdev D."/>
            <person name="Tikhonova E."/>
            <person name="Kravchenko I."/>
        </authorList>
    </citation>
    <scope>NUCLEOTIDE SEQUENCE [LARGE SCALE GENOMIC DNA]</scope>
    <source>
        <strain evidence="2 3">59b</strain>
    </source>
</reference>
<keyword evidence="3" id="KW-1185">Reference proteome</keyword>
<accession>A0A5A9GSI5</accession>
<evidence type="ECO:0000313" key="2">
    <source>
        <dbReference type="EMBL" id="KAA0596745.1"/>
    </source>
</evidence>
<dbReference type="RefSeq" id="WP_149231248.1">
    <property type="nucleotide sequence ID" value="NZ_JALJXJ010000004.1"/>
</dbReference>
<evidence type="ECO:0000313" key="3">
    <source>
        <dbReference type="Proteomes" id="UP000324927"/>
    </source>
</evidence>
<protein>
    <submittedName>
        <fullName evidence="2">DUF3102 domain-containing protein</fullName>
    </submittedName>
</protein>
<feature type="compositionally biased region" description="Basic and acidic residues" evidence="1">
    <location>
        <begin position="210"/>
        <end position="223"/>
    </location>
</feature>
<proteinExistence type="predicted"/>
<dbReference type="EMBL" id="VTTN01000003">
    <property type="protein sequence ID" value="KAA0596745.1"/>
    <property type="molecule type" value="Genomic_DNA"/>
</dbReference>
<feature type="compositionally biased region" description="Acidic residues" evidence="1">
    <location>
        <begin position="233"/>
        <end position="252"/>
    </location>
</feature>
<dbReference type="AlphaFoldDB" id="A0A5A9GSI5"/>
<evidence type="ECO:0000256" key="1">
    <source>
        <dbReference type="SAM" id="MobiDB-lite"/>
    </source>
</evidence>
<organism evidence="2 3">
    <name type="scientific">Azospirillum lipoferum</name>
    <dbReference type="NCBI Taxonomy" id="193"/>
    <lineage>
        <taxon>Bacteria</taxon>
        <taxon>Pseudomonadati</taxon>
        <taxon>Pseudomonadota</taxon>
        <taxon>Alphaproteobacteria</taxon>
        <taxon>Rhodospirillales</taxon>
        <taxon>Azospirillaceae</taxon>
        <taxon>Azospirillum</taxon>
    </lineage>
</organism>